<dbReference type="PANTHER" id="PTHR43591:SF24">
    <property type="entry name" value="2-METHOXY-6-POLYPRENYL-1,4-BENZOQUINOL METHYLASE, MITOCHONDRIAL"/>
    <property type="match status" value="1"/>
</dbReference>
<dbReference type="InterPro" id="IPR029063">
    <property type="entry name" value="SAM-dependent_MTases_sf"/>
</dbReference>
<evidence type="ECO:0000313" key="2">
    <source>
        <dbReference type="EMBL" id="EEO27427.1"/>
    </source>
</evidence>
<dbReference type="PANTHER" id="PTHR43591">
    <property type="entry name" value="METHYLTRANSFERASE"/>
    <property type="match status" value="1"/>
</dbReference>
<dbReference type="Pfam" id="PF08241">
    <property type="entry name" value="Methyltransf_11"/>
    <property type="match status" value="1"/>
</dbReference>
<dbReference type="SUPFAM" id="SSF53335">
    <property type="entry name" value="S-adenosyl-L-methionine-dependent methyltransferases"/>
    <property type="match status" value="1"/>
</dbReference>
<name>C3X2J1_9BURK</name>
<comment type="caution">
    <text evidence="2">The sequence shown here is derived from an EMBL/GenBank/DDBJ whole genome shotgun (WGS) entry which is preliminary data.</text>
</comment>
<evidence type="ECO:0000313" key="3">
    <source>
        <dbReference type="Proteomes" id="UP000003973"/>
    </source>
</evidence>
<keyword evidence="3" id="KW-1185">Reference proteome</keyword>
<gene>
    <name evidence="2" type="ORF">OFAG_00580</name>
</gene>
<dbReference type="AlphaFoldDB" id="C3X2J1"/>
<reference evidence="2" key="1">
    <citation type="submission" date="2011-10" db="EMBL/GenBank/DDBJ databases">
        <title>The Genome Sequence of Oxalobacter formigenes HOxBLS.</title>
        <authorList>
            <consortium name="The Broad Institute Genome Sequencing Platform"/>
            <person name="Earl A."/>
            <person name="Ward D."/>
            <person name="Feldgarden M."/>
            <person name="Gevers D."/>
            <person name="Allison M.J."/>
            <person name="Humphrey S."/>
            <person name="Young S.K."/>
            <person name="Zeng Q."/>
            <person name="Gargeya S."/>
            <person name="Fitzgerald M."/>
            <person name="Haas B."/>
            <person name="Abouelleil A."/>
            <person name="Alvarado L."/>
            <person name="Arachchi H.M."/>
            <person name="Berlin A."/>
            <person name="Brown A."/>
            <person name="Chapman S.B."/>
            <person name="Chen Z."/>
            <person name="Dunbar C."/>
            <person name="Freedman E."/>
            <person name="Gearin G."/>
            <person name="Goldberg J."/>
            <person name="Griggs A."/>
            <person name="Gujja S."/>
            <person name="Heiman D."/>
            <person name="Howarth C."/>
            <person name="Larson L."/>
            <person name="Lui A."/>
            <person name="MacDonald P.J.P."/>
            <person name="Montmayeur A."/>
            <person name="Murphy C."/>
            <person name="Neiman D."/>
            <person name="Pearson M."/>
            <person name="Priest M."/>
            <person name="Roberts A."/>
            <person name="Saif S."/>
            <person name="Shea T."/>
            <person name="Shenoy N."/>
            <person name="Sisk P."/>
            <person name="Stolte C."/>
            <person name="Sykes S."/>
            <person name="Wortman J."/>
            <person name="Nusbaum C."/>
            <person name="Birren B."/>
        </authorList>
    </citation>
    <scope>NUCLEOTIDE SEQUENCE [LARGE SCALE GENOMIC DNA]</scope>
    <source>
        <strain evidence="2">HOxBLS</strain>
    </source>
</reference>
<dbReference type="Gene3D" id="3.40.50.150">
    <property type="entry name" value="Vaccinia Virus protein VP39"/>
    <property type="match status" value="1"/>
</dbReference>
<accession>C3X2J1</accession>
<dbReference type="GO" id="GO:0008757">
    <property type="term" value="F:S-adenosylmethionine-dependent methyltransferase activity"/>
    <property type="evidence" value="ECO:0007669"/>
    <property type="project" value="InterPro"/>
</dbReference>
<dbReference type="Proteomes" id="UP000003973">
    <property type="component" value="Unassembled WGS sequence"/>
</dbReference>
<dbReference type="HOGENOM" id="CLU_037990_14_0_4"/>
<dbReference type="EMBL" id="ACDP02000026">
    <property type="protein sequence ID" value="EEO27427.1"/>
    <property type="molecule type" value="Genomic_DNA"/>
</dbReference>
<feature type="domain" description="Methyltransferase type 11" evidence="1">
    <location>
        <begin position="39"/>
        <end position="124"/>
    </location>
</feature>
<proteinExistence type="predicted"/>
<protein>
    <recommendedName>
        <fullName evidence="1">Methyltransferase type 11 domain-containing protein</fullName>
    </recommendedName>
</protein>
<dbReference type="CDD" id="cd02440">
    <property type="entry name" value="AdoMet_MTases"/>
    <property type="match status" value="1"/>
</dbReference>
<dbReference type="eggNOG" id="COG2226">
    <property type="taxonomic scope" value="Bacteria"/>
</dbReference>
<sequence length="221" mass="24569">MPPAIYDGWYDTPRGRWVEEREYRLLADSLGPEKGDSILDIGCGTGRFTRRLANGTGAQVTGVDVNAEWLAYARSRDAFSRYLLADAMALPFEDRSFTHVCSVTALCFTPNWRKAVAEALRVARERFAIGLLNRHSLLWLTKGRQKKSAYQGADWITEAELADSVKELPVCGLEFRTAICLPSGSWVARFVEDVLPPCLKPGSFLLMSGKIREHGSEVAPS</sequence>
<evidence type="ECO:0000259" key="1">
    <source>
        <dbReference type="Pfam" id="PF08241"/>
    </source>
</evidence>
<dbReference type="InterPro" id="IPR013216">
    <property type="entry name" value="Methyltransf_11"/>
</dbReference>
<organism evidence="2 3">
    <name type="scientific">Oxalobacter paraformigenes</name>
    <dbReference type="NCBI Taxonomy" id="556268"/>
    <lineage>
        <taxon>Bacteria</taxon>
        <taxon>Pseudomonadati</taxon>
        <taxon>Pseudomonadota</taxon>
        <taxon>Betaproteobacteria</taxon>
        <taxon>Burkholderiales</taxon>
        <taxon>Oxalobacteraceae</taxon>
        <taxon>Oxalobacter</taxon>
    </lineage>
</organism>